<dbReference type="Proteomes" id="UP000077755">
    <property type="component" value="Chromosome 2"/>
</dbReference>
<reference evidence="3" key="2">
    <citation type="submission" date="2022-03" db="EMBL/GenBank/DDBJ databases">
        <title>Draft title - Genomic analysis of global carrot germplasm unveils the trajectory of domestication and the origin of high carotenoid orange carrot.</title>
        <authorList>
            <person name="Iorizzo M."/>
            <person name="Ellison S."/>
            <person name="Senalik D."/>
            <person name="Macko-Podgorni A."/>
            <person name="Grzebelus D."/>
            <person name="Bostan H."/>
            <person name="Rolling W."/>
            <person name="Curaba J."/>
            <person name="Simon P."/>
        </authorList>
    </citation>
    <scope>NUCLEOTIDE SEQUENCE</scope>
    <source>
        <tissue evidence="3">Leaf</tissue>
    </source>
</reference>
<keyword evidence="4" id="KW-1185">Reference proteome</keyword>
<reference evidence="2" key="1">
    <citation type="journal article" date="2016" name="Nat. Genet.">
        <title>A high-quality carrot genome assembly provides new insights into carotenoid accumulation and asterid genome evolution.</title>
        <authorList>
            <person name="Iorizzo M."/>
            <person name="Ellison S."/>
            <person name="Senalik D."/>
            <person name="Zeng P."/>
            <person name="Satapoomin P."/>
            <person name="Huang J."/>
            <person name="Bowman M."/>
            <person name="Iovene M."/>
            <person name="Sanseverino W."/>
            <person name="Cavagnaro P."/>
            <person name="Yildiz M."/>
            <person name="Macko-Podgorni A."/>
            <person name="Moranska E."/>
            <person name="Grzebelus E."/>
            <person name="Grzebelus D."/>
            <person name="Ashrafi H."/>
            <person name="Zheng Z."/>
            <person name="Cheng S."/>
            <person name="Spooner D."/>
            <person name="Van Deynze A."/>
            <person name="Simon P."/>
        </authorList>
    </citation>
    <scope>NUCLEOTIDE SEQUENCE [LARGE SCALE GENOMIC DNA]</scope>
    <source>
        <tissue evidence="2">Leaf</tissue>
    </source>
</reference>
<sequence>MDKNGGRKRVPLSLLSPSISGNVPKRQSVVTSTNNGFTKVNKRKTVAKENHHPNYATQRSMNPGIENGSNAERRQPNPSCASPGSSSTVLIISTTPSPMILDGSNFESRACFSSKVAPSSRLFNQVDLIGDTLCGSSSVTGVALTHKISTGDNVNLKTSWKCDLTPLERRMRFVDLSHRGVDTQQRIILDKRLTDRCKDNTEKHQCPVTKVSVPSLEEIDVPVPGSFYKRAELEHSRVRLDSSRTSSNYEFVNMVRELGREHGS</sequence>
<feature type="compositionally biased region" description="Basic residues" evidence="1">
    <location>
        <begin position="1"/>
        <end position="10"/>
    </location>
</feature>
<dbReference type="EMBL" id="CP093344">
    <property type="protein sequence ID" value="WOG86583.1"/>
    <property type="molecule type" value="Genomic_DNA"/>
</dbReference>
<feature type="compositionally biased region" description="Polar residues" evidence="1">
    <location>
        <begin position="76"/>
        <end position="88"/>
    </location>
</feature>
<evidence type="ECO:0000313" key="3">
    <source>
        <dbReference type="EMBL" id="WOG86583.1"/>
    </source>
</evidence>
<evidence type="ECO:0000256" key="1">
    <source>
        <dbReference type="SAM" id="MobiDB-lite"/>
    </source>
</evidence>
<evidence type="ECO:0000313" key="2">
    <source>
        <dbReference type="EMBL" id="KZN04314.1"/>
    </source>
</evidence>
<protein>
    <submittedName>
        <fullName evidence="2">Uncharacterized protein</fullName>
    </submittedName>
</protein>
<proteinExistence type="predicted"/>
<dbReference type="Gramene" id="KZN04314">
    <property type="protein sequence ID" value="KZN04314"/>
    <property type="gene ID" value="DCAR_005151"/>
</dbReference>
<dbReference type="EMBL" id="LNRQ01000002">
    <property type="protein sequence ID" value="KZN04314.1"/>
    <property type="molecule type" value="Genomic_DNA"/>
</dbReference>
<evidence type="ECO:0000313" key="4">
    <source>
        <dbReference type="Proteomes" id="UP000077755"/>
    </source>
</evidence>
<organism evidence="2">
    <name type="scientific">Daucus carota subsp. sativus</name>
    <name type="common">Carrot</name>
    <dbReference type="NCBI Taxonomy" id="79200"/>
    <lineage>
        <taxon>Eukaryota</taxon>
        <taxon>Viridiplantae</taxon>
        <taxon>Streptophyta</taxon>
        <taxon>Embryophyta</taxon>
        <taxon>Tracheophyta</taxon>
        <taxon>Spermatophyta</taxon>
        <taxon>Magnoliopsida</taxon>
        <taxon>eudicotyledons</taxon>
        <taxon>Gunneridae</taxon>
        <taxon>Pentapetalae</taxon>
        <taxon>asterids</taxon>
        <taxon>campanulids</taxon>
        <taxon>Apiales</taxon>
        <taxon>Apiaceae</taxon>
        <taxon>Apioideae</taxon>
        <taxon>Scandiceae</taxon>
        <taxon>Daucinae</taxon>
        <taxon>Daucus</taxon>
        <taxon>Daucus sect. Daucus</taxon>
    </lineage>
</organism>
<feature type="region of interest" description="Disordered" evidence="1">
    <location>
        <begin position="44"/>
        <end position="88"/>
    </location>
</feature>
<name>A0A166CTI8_DAUCS</name>
<feature type="region of interest" description="Disordered" evidence="1">
    <location>
        <begin position="1"/>
        <end position="30"/>
    </location>
</feature>
<accession>A0A166CTI8</accession>
<gene>
    <name evidence="2" type="ORF">DCAR_005151</name>
    <name evidence="3" type="ORF">DCAR_0205798</name>
</gene>
<dbReference type="AlphaFoldDB" id="A0A166CTI8"/>